<feature type="transmembrane region" description="Helical" evidence="5">
    <location>
        <begin position="24"/>
        <end position="48"/>
    </location>
</feature>
<evidence type="ECO:0000256" key="3">
    <source>
        <dbReference type="PROSITE-ProRule" id="PRU00284"/>
    </source>
</evidence>
<evidence type="ECO:0000256" key="1">
    <source>
        <dbReference type="ARBA" id="ARBA00022481"/>
    </source>
</evidence>
<dbReference type="InterPro" id="IPR051310">
    <property type="entry name" value="MCP_chemotaxis"/>
</dbReference>
<feature type="domain" description="Methyl-accepting transducer" evidence="6">
    <location>
        <begin position="285"/>
        <end position="514"/>
    </location>
</feature>
<dbReference type="EMBL" id="CAJNBH010000029">
    <property type="protein sequence ID" value="CAE6839067.1"/>
    <property type="molecule type" value="Genomic_DNA"/>
</dbReference>
<dbReference type="CDD" id="cd06225">
    <property type="entry name" value="HAMP"/>
    <property type="match status" value="1"/>
</dbReference>
<keyword evidence="1" id="KW-0488">Methylation</keyword>
<dbReference type="Proteomes" id="UP000673821">
    <property type="component" value="Unassembled WGS sequence"/>
</dbReference>
<dbReference type="Gene3D" id="1.10.287.950">
    <property type="entry name" value="Methyl-accepting chemotaxis protein"/>
    <property type="match status" value="1"/>
</dbReference>
<keyword evidence="5" id="KW-0472">Membrane</keyword>
<gene>
    <name evidence="8" type="ORF">R69776_06951</name>
</gene>
<evidence type="ECO:0000313" key="9">
    <source>
        <dbReference type="Proteomes" id="UP000673821"/>
    </source>
</evidence>
<dbReference type="InterPro" id="IPR003660">
    <property type="entry name" value="HAMP_dom"/>
</dbReference>
<feature type="domain" description="HAMP" evidence="7">
    <location>
        <begin position="228"/>
        <end position="280"/>
    </location>
</feature>
<dbReference type="PANTHER" id="PTHR43531:SF14">
    <property type="entry name" value="METHYL-ACCEPTING CHEMOTAXIS PROTEIN I-RELATED"/>
    <property type="match status" value="1"/>
</dbReference>
<feature type="coiled-coil region" evidence="4">
    <location>
        <begin position="454"/>
        <end position="505"/>
    </location>
</feature>
<dbReference type="SMART" id="SM00283">
    <property type="entry name" value="MA"/>
    <property type="match status" value="1"/>
</dbReference>
<dbReference type="PRINTS" id="PR00260">
    <property type="entry name" value="CHEMTRNSDUCR"/>
</dbReference>
<evidence type="ECO:0000256" key="5">
    <source>
        <dbReference type="SAM" id="Phobius"/>
    </source>
</evidence>
<evidence type="ECO:0000256" key="2">
    <source>
        <dbReference type="ARBA" id="ARBA00029447"/>
    </source>
</evidence>
<dbReference type="SUPFAM" id="SSF58104">
    <property type="entry name" value="Methyl-accepting chemotaxis protein (MCP) signaling domain"/>
    <property type="match status" value="1"/>
</dbReference>
<evidence type="ECO:0008006" key="10">
    <source>
        <dbReference type="Google" id="ProtNLM"/>
    </source>
</evidence>
<evidence type="ECO:0000256" key="4">
    <source>
        <dbReference type="SAM" id="Coils"/>
    </source>
</evidence>
<feature type="transmembrane region" description="Helical" evidence="5">
    <location>
        <begin position="205"/>
        <end position="223"/>
    </location>
</feature>
<dbReference type="PROSITE" id="PS50111">
    <property type="entry name" value="CHEMOTAXIS_TRANSDUC_2"/>
    <property type="match status" value="1"/>
</dbReference>
<dbReference type="PROSITE" id="PS50885">
    <property type="entry name" value="HAMP"/>
    <property type="match status" value="1"/>
</dbReference>
<dbReference type="InterPro" id="IPR004089">
    <property type="entry name" value="MCPsignal_dom"/>
</dbReference>
<comment type="caution">
    <text evidence="8">The sequence shown here is derived from an EMBL/GenBank/DDBJ whole genome shotgun (WGS) entry which is preliminary data.</text>
</comment>
<dbReference type="Pfam" id="PF00015">
    <property type="entry name" value="MCPsignal"/>
    <property type="match status" value="1"/>
</dbReference>
<comment type="similarity">
    <text evidence="2">Belongs to the methyl-accepting chemotaxis (MCP) protein family.</text>
</comment>
<protein>
    <recommendedName>
        <fullName evidence="10">Methyl-accepting chemotaxis protein</fullName>
    </recommendedName>
</protein>
<dbReference type="SMART" id="SM00304">
    <property type="entry name" value="HAMP"/>
    <property type="match status" value="1"/>
</dbReference>
<evidence type="ECO:0000259" key="6">
    <source>
        <dbReference type="PROSITE" id="PS50111"/>
    </source>
</evidence>
<keyword evidence="4" id="KW-0175">Coiled coil</keyword>
<keyword evidence="9" id="KW-1185">Reference proteome</keyword>
<name>A0ABM8SWV7_9BURK</name>
<reference evidence="8 9" key="1">
    <citation type="submission" date="2021-02" db="EMBL/GenBank/DDBJ databases">
        <authorList>
            <person name="Vanwijnsberghe S."/>
        </authorList>
    </citation>
    <scope>NUCLEOTIDE SEQUENCE [LARGE SCALE GENOMIC DNA]</scope>
    <source>
        <strain evidence="8 9">R-69776</strain>
    </source>
</reference>
<organism evidence="8 9">
    <name type="scientific">Paraburkholderia nemoris</name>
    <dbReference type="NCBI Taxonomy" id="2793076"/>
    <lineage>
        <taxon>Bacteria</taxon>
        <taxon>Pseudomonadati</taxon>
        <taxon>Pseudomonadota</taxon>
        <taxon>Betaproteobacteria</taxon>
        <taxon>Burkholderiales</taxon>
        <taxon>Burkholderiaceae</taxon>
        <taxon>Paraburkholderia</taxon>
    </lineage>
</organism>
<dbReference type="InterPro" id="IPR004090">
    <property type="entry name" value="Chemotax_Me-accpt_rcpt"/>
</dbReference>
<sequence length="536" mass="57767">METLSGEVPTRGRLASIGLGRITIAVRLIATLTFVVLMLSALTGYGIWCTHESSVESQRAVEQELELARLAERWSLLVQVNVARAKVRANLDLANYASSFEADFRATSALISKVQSEVEVRAAGTPLQSDYKTLVGIREHVVTITSGIANIRAGGNAASTQQYLESEYYPAITTYLNALSGFASRAQDAATEKLKRIEENNRRKIWQTFALCMLVLTLAVVGVRQLTVRILKPLLEALSHANAIARGELGGNLEWKSDDEIGDLIDALRRMDQQLGDTVRGIKMSTESVSAASREIARDNTTLSRLTGEQAASLAETVCSITQLTETVNQTADHARLANELATNAADMAGEGDETVRGMVLTMSRINGSSIKISEITGLIEDIAFRTNILALNAAVEAARAGDQGRGFAVVANEVRTLAQRSSVAAKEIKGLIDSSVVMVQNGSRQVVEVGTAMSNLKQAIKQVSDLIEEIAAASGDQSQGIVQVNQAVRRMDEATQQNAMLVEQAATSAKSLEIQATKLTDAISVFKIQDTLRYV</sequence>
<dbReference type="RefSeq" id="WP_236062575.1">
    <property type="nucleotide sequence ID" value="NZ_CAJNBH010000029.1"/>
</dbReference>
<keyword evidence="3" id="KW-0807">Transducer</keyword>
<proteinExistence type="inferred from homology"/>
<evidence type="ECO:0000313" key="8">
    <source>
        <dbReference type="EMBL" id="CAE6839067.1"/>
    </source>
</evidence>
<dbReference type="PANTHER" id="PTHR43531">
    <property type="entry name" value="PROTEIN ICFG"/>
    <property type="match status" value="1"/>
</dbReference>
<keyword evidence="5" id="KW-1133">Transmembrane helix</keyword>
<dbReference type="Pfam" id="PF00672">
    <property type="entry name" value="HAMP"/>
    <property type="match status" value="1"/>
</dbReference>
<dbReference type="CDD" id="cd11386">
    <property type="entry name" value="MCP_signal"/>
    <property type="match status" value="1"/>
</dbReference>
<accession>A0ABM8SWV7</accession>
<evidence type="ECO:0000259" key="7">
    <source>
        <dbReference type="PROSITE" id="PS50885"/>
    </source>
</evidence>
<keyword evidence="5" id="KW-0812">Transmembrane</keyword>